<accession>A0ABZ0UTK3</accession>
<organism evidence="1 2">
    <name type="scientific">Candidatus Trichorickettsia mobilis</name>
    <dbReference type="NCBI Taxonomy" id="1346319"/>
    <lineage>
        <taxon>Bacteria</taxon>
        <taxon>Pseudomonadati</taxon>
        <taxon>Pseudomonadota</taxon>
        <taxon>Alphaproteobacteria</taxon>
        <taxon>Rickettsiales</taxon>
        <taxon>Rickettsiaceae</taxon>
        <taxon>Rickettsieae</taxon>
        <taxon>Candidatus Trichorickettsia</taxon>
    </lineage>
</organism>
<keyword evidence="2" id="KW-1185">Reference proteome</keyword>
<evidence type="ECO:0000313" key="2">
    <source>
        <dbReference type="Proteomes" id="UP001326613"/>
    </source>
</evidence>
<evidence type="ECO:0000313" key="1">
    <source>
        <dbReference type="EMBL" id="WPY01116.1"/>
    </source>
</evidence>
<proteinExistence type="predicted"/>
<name>A0ABZ0UTK3_9RICK</name>
<sequence length="338" mass="36801">MKSIYEYNQDIVKKVQADLQIQKAQLVSGASNDDKKKGSLPLDFLSIKHGLDEGVGQSNFNQYNAQGFTNFEFKKPETTKSFVLQPLSQVNSGLLQIVADAYRRGDKTIKLTESTLNQIRIAVQDSSTSAAQDAIFIISKAVEKGENIPADLMNVASITNKLNYGSNNIIPTQKSYNPQIIAAIASGFQDDEIGVTKFNEITLNQLRAVLTDPSAGSKVKQDAIFIVTEALKKAGKPGAEELVVPNDLVKLAGIAPQEQNIQAPINIYKNLESIAKLFESGKNIKLTAKTVELIKSALQQNALPQSKQYAADIVFAAFGEEGQELITEELVELAQNIA</sequence>
<dbReference type="Proteomes" id="UP001326613">
    <property type="component" value="Chromosome"/>
</dbReference>
<dbReference type="EMBL" id="CP112932">
    <property type="protein sequence ID" value="WPY01116.1"/>
    <property type="molecule type" value="Genomic_DNA"/>
</dbReference>
<reference evidence="1 2" key="1">
    <citation type="submission" date="2022-10" db="EMBL/GenBank/DDBJ databases">
        <title>Host association and intracellularity evolved multiple times independently in the Rickettsiales.</title>
        <authorList>
            <person name="Castelli M."/>
            <person name="Nardi T."/>
            <person name="Gammuto L."/>
            <person name="Bellinzona G."/>
            <person name="Sabaneyeva E."/>
            <person name="Potekhin A."/>
            <person name="Serra V."/>
            <person name="Petroni G."/>
            <person name="Sassera D."/>
        </authorList>
    </citation>
    <scope>NUCLEOTIDE SEQUENCE [LARGE SCALE GENOMIC DNA]</scope>
    <source>
        <strain evidence="1 2">Kr 154-4</strain>
    </source>
</reference>
<dbReference type="RefSeq" id="WP_323737917.1">
    <property type="nucleotide sequence ID" value="NZ_CP112932.1"/>
</dbReference>
<protein>
    <submittedName>
        <fullName evidence="1">Uncharacterized protein</fullName>
    </submittedName>
</protein>
<gene>
    <name evidence="1" type="ORF">Trichorick_01015</name>
</gene>